<dbReference type="GO" id="GO:0016747">
    <property type="term" value="F:acyltransferase activity, transferring groups other than amino-acyl groups"/>
    <property type="evidence" value="ECO:0007669"/>
    <property type="project" value="InterPro"/>
</dbReference>
<dbReference type="OrthoDB" id="8304386at2"/>
<proteinExistence type="predicted"/>
<dbReference type="CDD" id="cd04301">
    <property type="entry name" value="NAT_SF"/>
    <property type="match status" value="1"/>
</dbReference>
<sequence length="205" mass="22878">MRSVPPLWERLQPRAFRIAATCMQELAAEAAPTRGSYRYDPIMMELPTIRVALVTRELAAQVRALRVAPDQYSFVGDVEFNLVDAERDPQSDAMAILAGDEVIGFYRLDYAPTVVAWKPVPASVGLRSFLIDRRHQGHGYGAAAIEACCADLRRRHPERHLLALNVNCINRGAIRAYRKAGFVDTGELYFGGRAGPQHLMLRSLD</sequence>
<organism evidence="2 3">
    <name type="scientific">Luteimonas gilva</name>
    <dbReference type="NCBI Taxonomy" id="2572684"/>
    <lineage>
        <taxon>Bacteria</taxon>
        <taxon>Pseudomonadati</taxon>
        <taxon>Pseudomonadota</taxon>
        <taxon>Gammaproteobacteria</taxon>
        <taxon>Lysobacterales</taxon>
        <taxon>Lysobacteraceae</taxon>
        <taxon>Luteimonas</taxon>
    </lineage>
</organism>
<reference evidence="2 3" key="1">
    <citation type="submission" date="2019-04" db="EMBL/GenBank/DDBJ databases">
        <title>Reference strain of H23.</title>
        <authorList>
            <person name="Luo X."/>
        </authorList>
    </citation>
    <scope>NUCLEOTIDE SEQUENCE [LARGE SCALE GENOMIC DNA]</scope>
    <source>
        <strain evidence="2 3">H23</strain>
    </source>
</reference>
<dbReference type="SUPFAM" id="SSF55729">
    <property type="entry name" value="Acyl-CoA N-acyltransferases (Nat)"/>
    <property type="match status" value="1"/>
</dbReference>
<evidence type="ECO:0000313" key="2">
    <source>
        <dbReference type="EMBL" id="TKR29332.1"/>
    </source>
</evidence>
<dbReference type="Pfam" id="PF00583">
    <property type="entry name" value="Acetyltransf_1"/>
    <property type="match status" value="1"/>
</dbReference>
<dbReference type="AlphaFoldDB" id="A0A4U5JIJ9"/>
<dbReference type="EMBL" id="SZUA01000003">
    <property type="protein sequence ID" value="TKR29332.1"/>
    <property type="molecule type" value="Genomic_DNA"/>
</dbReference>
<name>A0A4U5JIJ9_9GAMM</name>
<keyword evidence="3" id="KW-1185">Reference proteome</keyword>
<keyword evidence="2" id="KW-0808">Transferase</keyword>
<dbReference type="InterPro" id="IPR000182">
    <property type="entry name" value="GNAT_dom"/>
</dbReference>
<evidence type="ECO:0000259" key="1">
    <source>
        <dbReference type="PROSITE" id="PS51186"/>
    </source>
</evidence>
<dbReference type="InterPro" id="IPR016181">
    <property type="entry name" value="Acyl_CoA_acyltransferase"/>
</dbReference>
<accession>A0A4U5JIJ9</accession>
<dbReference type="PROSITE" id="PS51186">
    <property type="entry name" value="GNAT"/>
    <property type="match status" value="1"/>
</dbReference>
<dbReference type="Gene3D" id="3.40.630.30">
    <property type="match status" value="1"/>
</dbReference>
<protein>
    <submittedName>
        <fullName evidence="2">GNAT family N-acetyltransferase</fullName>
    </submittedName>
</protein>
<comment type="caution">
    <text evidence="2">The sequence shown here is derived from an EMBL/GenBank/DDBJ whole genome shotgun (WGS) entry which is preliminary data.</text>
</comment>
<gene>
    <name evidence="2" type="ORF">FCE95_14315</name>
</gene>
<feature type="domain" description="N-acetyltransferase" evidence="1">
    <location>
        <begin position="49"/>
        <end position="205"/>
    </location>
</feature>
<evidence type="ECO:0000313" key="3">
    <source>
        <dbReference type="Proteomes" id="UP000308707"/>
    </source>
</evidence>
<dbReference type="Proteomes" id="UP000308707">
    <property type="component" value="Unassembled WGS sequence"/>
</dbReference>